<dbReference type="PANTHER" id="PTHR10188:SF6">
    <property type="entry name" value="N(4)-(BETA-N-ACETYLGLUCOSAMINYL)-L-ASPARAGINASE"/>
    <property type="match status" value="1"/>
</dbReference>
<gene>
    <name evidence="1" type="ORF">METZ01_LOCUS243886</name>
</gene>
<protein>
    <recommendedName>
        <fullName evidence="2">Asparaginase</fullName>
    </recommendedName>
</protein>
<evidence type="ECO:0008006" key="2">
    <source>
        <dbReference type="Google" id="ProtNLM"/>
    </source>
</evidence>
<sequence length="221" mass="24454">MDKRINRRRFLQATAVGVSTRSLKLNQASTSRAKSPQVYTPQSVKPLVISDSSGYRYRNGGLHNAVERAFEGIIGGEDTLDALIAGVNIPELDPEESGIGYGGLPNADGVVQLDSCCMHGTKKWAGGVSAIEGIRTPSRVAKSVMELTDHHLLTGTGAQEFARQLGFVIEDDLNTEKSRALWLEWKRRIDPRHFLDPLRRNNPPESFEDLKEMAAKIRNRS</sequence>
<dbReference type="Pfam" id="PF01112">
    <property type="entry name" value="Asparaginase_2"/>
    <property type="match status" value="1"/>
</dbReference>
<feature type="non-terminal residue" evidence="1">
    <location>
        <position position="221"/>
    </location>
</feature>
<dbReference type="GO" id="GO:0005737">
    <property type="term" value="C:cytoplasm"/>
    <property type="evidence" value="ECO:0007669"/>
    <property type="project" value="TreeGrafter"/>
</dbReference>
<dbReference type="PROSITE" id="PS51318">
    <property type="entry name" value="TAT"/>
    <property type="match status" value="1"/>
</dbReference>
<dbReference type="SUPFAM" id="SSF56235">
    <property type="entry name" value="N-terminal nucleophile aminohydrolases (Ntn hydrolases)"/>
    <property type="match status" value="1"/>
</dbReference>
<dbReference type="PANTHER" id="PTHR10188">
    <property type="entry name" value="L-ASPARAGINASE"/>
    <property type="match status" value="1"/>
</dbReference>
<dbReference type="EMBL" id="UINC01063414">
    <property type="protein sequence ID" value="SVB91032.1"/>
    <property type="molecule type" value="Genomic_DNA"/>
</dbReference>
<proteinExistence type="predicted"/>
<feature type="non-terminal residue" evidence="1">
    <location>
        <position position="1"/>
    </location>
</feature>
<dbReference type="AlphaFoldDB" id="A0A382HV86"/>
<reference evidence="1" key="1">
    <citation type="submission" date="2018-05" db="EMBL/GenBank/DDBJ databases">
        <authorList>
            <person name="Lanie J.A."/>
            <person name="Ng W.-L."/>
            <person name="Kazmierczak K.M."/>
            <person name="Andrzejewski T.M."/>
            <person name="Davidsen T.M."/>
            <person name="Wayne K.J."/>
            <person name="Tettelin H."/>
            <person name="Glass J.I."/>
            <person name="Rusch D."/>
            <person name="Podicherti R."/>
            <person name="Tsui H.-C.T."/>
            <person name="Winkler M.E."/>
        </authorList>
    </citation>
    <scope>NUCLEOTIDE SEQUENCE</scope>
</reference>
<organism evidence="1">
    <name type="scientific">marine metagenome</name>
    <dbReference type="NCBI Taxonomy" id="408172"/>
    <lineage>
        <taxon>unclassified sequences</taxon>
        <taxon>metagenomes</taxon>
        <taxon>ecological metagenomes</taxon>
    </lineage>
</organism>
<evidence type="ECO:0000313" key="1">
    <source>
        <dbReference type="EMBL" id="SVB91032.1"/>
    </source>
</evidence>
<dbReference type="InterPro" id="IPR000246">
    <property type="entry name" value="Peptidase_T2"/>
</dbReference>
<dbReference type="GO" id="GO:0016811">
    <property type="term" value="F:hydrolase activity, acting on carbon-nitrogen (but not peptide) bonds, in linear amides"/>
    <property type="evidence" value="ECO:0007669"/>
    <property type="project" value="UniProtKB-ARBA"/>
</dbReference>
<name>A0A382HV86_9ZZZZ</name>
<dbReference type="InterPro" id="IPR029055">
    <property type="entry name" value="Ntn_hydrolases_N"/>
</dbReference>
<dbReference type="InterPro" id="IPR006311">
    <property type="entry name" value="TAT_signal"/>
</dbReference>
<accession>A0A382HV86</accession>